<accession>A0A1Z5HS86</accession>
<keyword evidence="2" id="KW-1185">Reference proteome</keyword>
<evidence type="ECO:0000313" key="2">
    <source>
        <dbReference type="Proteomes" id="UP000197032"/>
    </source>
</evidence>
<dbReference type="EMBL" id="BDGJ01000073">
    <property type="protein sequence ID" value="GAW92383.1"/>
    <property type="molecule type" value="Genomic_DNA"/>
</dbReference>
<comment type="caution">
    <text evidence="1">The sequence shown here is derived from an EMBL/GenBank/DDBJ whole genome shotgun (WGS) entry which is preliminary data.</text>
</comment>
<dbReference type="AlphaFoldDB" id="A0A1Z5HS86"/>
<reference evidence="2" key="1">
    <citation type="journal article" date="2017" name="Appl. Environ. Microbiol.">
        <title>Genomic analysis of Calderihabitans maritimus KKC1, a thermophilic hydrogenogenic carboxydotrophic bacterium isolated from marine sediment.</title>
        <authorList>
            <person name="Omae K."/>
            <person name="Yoneda Y."/>
            <person name="Fukuyama Y."/>
            <person name="Yoshida T."/>
            <person name="Sako Y."/>
        </authorList>
    </citation>
    <scope>NUCLEOTIDE SEQUENCE [LARGE SCALE GENOMIC DNA]</scope>
    <source>
        <strain evidence="2">KKC1</strain>
    </source>
</reference>
<evidence type="ECO:0000313" key="1">
    <source>
        <dbReference type="EMBL" id="GAW92383.1"/>
    </source>
</evidence>
<protein>
    <submittedName>
        <fullName evidence="1">Integrase catalytic subunit</fullName>
    </submittedName>
</protein>
<proteinExistence type="predicted"/>
<organism evidence="1 2">
    <name type="scientific">Calderihabitans maritimus</name>
    <dbReference type="NCBI Taxonomy" id="1246530"/>
    <lineage>
        <taxon>Bacteria</taxon>
        <taxon>Bacillati</taxon>
        <taxon>Bacillota</taxon>
        <taxon>Clostridia</taxon>
        <taxon>Neomoorellales</taxon>
        <taxon>Calderihabitantaceae</taxon>
        <taxon>Calderihabitans</taxon>
    </lineage>
</organism>
<dbReference type="PANTHER" id="PTHR35004">
    <property type="entry name" value="TRANSPOSASE RV3428C-RELATED"/>
    <property type="match status" value="1"/>
</dbReference>
<sequence>MERSASEPGLAFQVGNLAKSGKARKLDNLRSLDGRVHVQAGRLNWGSSVPSKLNLVSSNKPEGEGEKKWCRVADESVVVMNLQPMKAGNVPYSNAGFCVPVPSENTQCFLRAMIQVFEWIGGVPQRIRFDNLPAAVVHIGKEEERKLTETFSRFMLHYRFEPEFCNKGMQGPKTWSSASDLPGYSL</sequence>
<name>A0A1Z5HS86_9FIRM</name>
<gene>
    <name evidence="1" type="ORF">KKC1_15380</name>
</gene>
<dbReference type="Proteomes" id="UP000197032">
    <property type="component" value="Unassembled WGS sequence"/>
</dbReference>
<dbReference type="OrthoDB" id="3193769at2"/>